<reference evidence="6" key="3">
    <citation type="journal article" date="2020" name="Curr. Biol.">
        <title>Chromatin organization in early land plants reveals an ancestral association between H3K27me3, transposons, and constitutive heterochromatin.</title>
        <authorList>
            <person name="Montgomery S.A."/>
            <person name="Tanizawa Y."/>
            <person name="Galik B."/>
            <person name="Wang N."/>
            <person name="Ito T."/>
            <person name="Mochizuki T."/>
            <person name="Akimcheva S."/>
            <person name="Bowman J.L."/>
            <person name="Cognat V."/>
            <person name="Marechal-Drouard L."/>
            <person name="Ekker H."/>
            <person name="Hong S.F."/>
            <person name="Kohchi T."/>
            <person name="Lin S.S."/>
            <person name="Liu L.D."/>
            <person name="Nakamura Y."/>
            <person name="Valeeva L.R."/>
            <person name="Shakirov E.V."/>
            <person name="Shippen D.E."/>
            <person name="Wei W.L."/>
            <person name="Yagura M."/>
            <person name="Yamaoka S."/>
            <person name="Yamato K.T."/>
            <person name="Liu C."/>
            <person name="Berger F."/>
        </authorList>
    </citation>
    <scope>NUCLEOTIDE SEQUENCE [LARGE SCALE GENOMIC DNA]</scope>
    <source>
        <strain evidence="6">Tak-1</strain>
    </source>
</reference>
<dbReference type="InterPro" id="IPR009489">
    <property type="entry name" value="PAR1"/>
</dbReference>
<gene>
    <name evidence="4" type="ORF">AXG93_773s1660</name>
    <name evidence="3" type="ORF">Mp_1g18220</name>
</gene>
<feature type="signal peptide" evidence="2">
    <location>
        <begin position="1"/>
        <end position="27"/>
    </location>
</feature>
<reference evidence="3" key="2">
    <citation type="journal article" date="2019" name="Curr. Biol.">
        <title>Chromatin organization in early land plants reveals an ancestral association between H3K27me3, transposons, and constitutive heterochromatin.</title>
        <authorList>
            <person name="Montgomery S.A."/>
            <person name="Tanizawa Y."/>
            <person name="Galik B."/>
            <person name="Wang N."/>
            <person name="Ito T."/>
            <person name="Mochizuki T."/>
            <person name="Akimcheva S."/>
            <person name="Bowman J."/>
            <person name="Cognat V."/>
            <person name="Drouard L."/>
            <person name="Ekker H."/>
            <person name="Houng S."/>
            <person name="Kohchi T."/>
            <person name="Lin S."/>
            <person name="Liu L.D."/>
            <person name="Nakamura Y."/>
            <person name="Valeeva L.R."/>
            <person name="Shakirov E.V."/>
            <person name="Shippen D.E."/>
            <person name="Wei W."/>
            <person name="Yagura M."/>
            <person name="Yamaoka S."/>
            <person name="Yamato K.T."/>
            <person name="Liu C."/>
            <person name="Berger F."/>
        </authorList>
    </citation>
    <scope>NUCLEOTIDE SEQUENCE [LARGE SCALE GENOMIC DNA]</scope>
    <source>
        <strain evidence="3">Tak-1</strain>
    </source>
</reference>
<dbReference type="Pfam" id="PF06521">
    <property type="entry name" value="PAR1"/>
    <property type="match status" value="1"/>
</dbReference>
<evidence type="ECO:0000313" key="4">
    <source>
        <dbReference type="EMBL" id="OAE29926.1"/>
    </source>
</evidence>
<evidence type="ECO:0000313" key="3">
    <source>
        <dbReference type="EMBL" id="BBM99043.1"/>
    </source>
</evidence>
<dbReference type="EMBL" id="LVLJ01001380">
    <property type="protein sequence ID" value="OAE29926.1"/>
    <property type="molecule type" value="Genomic_DNA"/>
</dbReference>
<protein>
    <recommendedName>
        <fullName evidence="7">PAR1 protein</fullName>
    </recommendedName>
</protein>
<feature type="chain" id="PRO_5042333797" description="PAR1 protein" evidence="2">
    <location>
        <begin position="28"/>
        <end position="190"/>
    </location>
</feature>
<dbReference type="Proteomes" id="UP001162541">
    <property type="component" value="Chromosome 1"/>
</dbReference>
<keyword evidence="2" id="KW-0732">Signal</keyword>
<evidence type="ECO:0000256" key="1">
    <source>
        <dbReference type="SAM" id="MobiDB-lite"/>
    </source>
</evidence>
<name>A0A176WCT9_MARPO</name>
<accession>A0A176WCT9</accession>
<dbReference type="EMBL" id="AP019866">
    <property type="protein sequence ID" value="BBM99043.1"/>
    <property type="molecule type" value="Genomic_DNA"/>
</dbReference>
<feature type="region of interest" description="Disordered" evidence="1">
    <location>
        <begin position="169"/>
        <end position="190"/>
    </location>
</feature>
<organism evidence="4 5">
    <name type="scientific">Marchantia polymorpha subsp. ruderalis</name>
    <dbReference type="NCBI Taxonomy" id="1480154"/>
    <lineage>
        <taxon>Eukaryota</taxon>
        <taxon>Viridiplantae</taxon>
        <taxon>Streptophyta</taxon>
        <taxon>Embryophyta</taxon>
        <taxon>Marchantiophyta</taxon>
        <taxon>Marchantiopsida</taxon>
        <taxon>Marchantiidae</taxon>
        <taxon>Marchantiales</taxon>
        <taxon>Marchantiaceae</taxon>
        <taxon>Marchantia</taxon>
    </lineage>
</organism>
<dbReference type="Proteomes" id="UP000077202">
    <property type="component" value="Unassembled WGS sequence"/>
</dbReference>
<evidence type="ECO:0000313" key="6">
    <source>
        <dbReference type="Proteomes" id="UP001162541"/>
    </source>
</evidence>
<dbReference type="PANTHER" id="PTHR33649:SF4">
    <property type="entry name" value="PAR1 PROTEIN"/>
    <property type="match status" value="1"/>
</dbReference>
<keyword evidence="5" id="KW-1185">Reference proteome</keyword>
<proteinExistence type="predicted"/>
<dbReference type="AlphaFoldDB" id="A0A176WCT9"/>
<evidence type="ECO:0000256" key="2">
    <source>
        <dbReference type="SAM" id="SignalP"/>
    </source>
</evidence>
<sequence length="190" mass="20451">MSITTRAAFVALVSLLSLTAAPSAVRGQEGDLLCHLLPVEQCAFAVDSNGYRCVLERILSDDTYICQTSSISVGEESPVEYIETDHCIAACGAERMTVGFSTDVFSTRGFTTKLCSPDCRDRCSNLADLYSNMVAGEGVTLAELCGEHKRSMLMSEYSHEYYDDMAPAPAPGPAYGAPAPSPSDSESDWY</sequence>
<feature type="compositionally biased region" description="Low complexity" evidence="1">
    <location>
        <begin position="173"/>
        <end position="184"/>
    </location>
</feature>
<evidence type="ECO:0008006" key="7">
    <source>
        <dbReference type="Google" id="ProtNLM"/>
    </source>
</evidence>
<evidence type="ECO:0000313" key="5">
    <source>
        <dbReference type="Proteomes" id="UP000077202"/>
    </source>
</evidence>
<dbReference type="PANTHER" id="PTHR33649">
    <property type="entry name" value="PAR1 PROTEIN"/>
    <property type="match status" value="1"/>
</dbReference>
<reference evidence="4 5" key="1">
    <citation type="submission" date="2016-03" db="EMBL/GenBank/DDBJ databases">
        <title>Mechanisms controlling the formation of the plant cell surface in tip-growing cells are functionally conserved among land plants.</title>
        <authorList>
            <person name="Honkanen S."/>
            <person name="Jones V.A."/>
            <person name="Morieri G."/>
            <person name="Champion C."/>
            <person name="Hetherington A.J."/>
            <person name="Kelly S."/>
            <person name="Saint-Marcoux D."/>
            <person name="Proust H."/>
            <person name="Prescott H."/>
            <person name="Dolan L."/>
        </authorList>
    </citation>
    <scope>NUCLEOTIDE SEQUENCE [LARGE SCALE GENOMIC DNA]</scope>
    <source>
        <strain evidence="5">cv. Tak-1 and cv. Tak-2</strain>
        <tissue evidence="4">Whole gametophyte</tissue>
    </source>
</reference>